<dbReference type="AlphaFoldDB" id="A0A1T4MKH4"/>
<accession>A0A1T4MKH4</accession>
<keyword evidence="2" id="KW-1185">Reference proteome</keyword>
<reference evidence="2" key="1">
    <citation type="submission" date="2017-02" db="EMBL/GenBank/DDBJ databases">
        <authorList>
            <person name="Varghese N."/>
            <person name="Submissions S."/>
        </authorList>
    </citation>
    <scope>NUCLEOTIDE SEQUENCE [LARGE SCALE GENOMIC DNA]</scope>
    <source>
        <strain evidence="2">DSM 22224</strain>
    </source>
</reference>
<evidence type="ECO:0008006" key="3">
    <source>
        <dbReference type="Google" id="ProtNLM"/>
    </source>
</evidence>
<dbReference type="Proteomes" id="UP000190367">
    <property type="component" value="Unassembled WGS sequence"/>
</dbReference>
<dbReference type="SUPFAM" id="SSF88723">
    <property type="entry name" value="PIN domain-like"/>
    <property type="match status" value="1"/>
</dbReference>
<evidence type="ECO:0000313" key="2">
    <source>
        <dbReference type="Proteomes" id="UP000190367"/>
    </source>
</evidence>
<gene>
    <name evidence="1" type="ORF">SAMN04488128_1011149</name>
</gene>
<dbReference type="STRING" id="634771.SAMN04488128_1011149"/>
<name>A0A1T4MKH4_9BACT</name>
<organism evidence="1 2">
    <name type="scientific">Chitinophaga eiseniae</name>
    <dbReference type="NCBI Taxonomy" id="634771"/>
    <lineage>
        <taxon>Bacteria</taxon>
        <taxon>Pseudomonadati</taxon>
        <taxon>Bacteroidota</taxon>
        <taxon>Chitinophagia</taxon>
        <taxon>Chitinophagales</taxon>
        <taxon>Chitinophagaceae</taxon>
        <taxon>Chitinophaga</taxon>
    </lineage>
</organism>
<dbReference type="InterPro" id="IPR029060">
    <property type="entry name" value="PIN-like_dom_sf"/>
</dbReference>
<proteinExistence type="predicted"/>
<dbReference type="EMBL" id="FUWZ01000001">
    <property type="protein sequence ID" value="SJZ67590.1"/>
    <property type="molecule type" value="Genomic_DNA"/>
</dbReference>
<protein>
    <recommendedName>
        <fullName evidence="3">PIN domain-containing protein</fullName>
    </recommendedName>
</protein>
<sequence>MEILSPYYDHEPDPDYNPYINFHDRIVGSSQKDGIKILMPAIVMSELIGKHVAIGFDEYLNNLKIKVTFEGAKERKKYFKETYRKTDHYLGRLKGICDSIKDYYRHLDFLSDNLQSFKLSDILKNPPLHMEFNDHLLARIAGFYQCPLITHDGDFSVEDVPIFTANRQLLSLAKAVKV</sequence>
<evidence type="ECO:0000313" key="1">
    <source>
        <dbReference type="EMBL" id="SJZ67590.1"/>
    </source>
</evidence>